<feature type="non-terminal residue" evidence="1">
    <location>
        <position position="64"/>
    </location>
</feature>
<accession>A0A5E4CYK4</accession>
<feature type="non-terminal residue" evidence="1">
    <location>
        <position position="1"/>
    </location>
</feature>
<evidence type="ECO:0000313" key="1">
    <source>
        <dbReference type="EMBL" id="VTJ86101.1"/>
    </source>
</evidence>
<proteinExistence type="predicted"/>
<dbReference type="EMBL" id="CABDUW010002264">
    <property type="protein sequence ID" value="VTJ86101.1"/>
    <property type="molecule type" value="Genomic_DNA"/>
</dbReference>
<dbReference type="Proteomes" id="UP000335636">
    <property type="component" value="Unassembled WGS sequence"/>
</dbReference>
<comment type="caution">
    <text evidence="1">The sequence shown here is derived from an EMBL/GenBank/DDBJ whole genome shotgun (WGS) entry which is preliminary data.</text>
</comment>
<reference evidence="1" key="1">
    <citation type="submission" date="2019-04" db="EMBL/GenBank/DDBJ databases">
        <authorList>
            <person name="Alioto T."/>
            <person name="Alioto T."/>
        </authorList>
    </citation>
    <scope>NUCLEOTIDE SEQUENCE [LARGE SCALE GENOMIC DNA]</scope>
</reference>
<evidence type="ECO:0000313" key="2">
    <source>
        <dbReference type="Proteomes" id="UP000335636"/>
    </source>
</evidence>
<protein>
    <submittedName>
        <fullName evidence="1">Uncharacterized protein</fullName>
    </submittedName>
</protein>
<gene>
    <name evidence="1" type="ORF">MONAX_5E045965</name>
</gene>
<dbReference type="AlphaFoldDB" id="A0A5E4CYK4"/>
<name>A0A5E4CYK4_MARMO</name>
<organism evidence="1 2">
    <name type="scientific">Marmota monax</name>
    <name type="common">Woodchuck</name>
    <dbReference type="NCBI Taxonomy" id="9995"/>
    <lineage>
        <taxon>Eukaryota</taxon>
        <taxon>Metazoa</taxon>
        <taxon>Chordata</taxon>
        <taxon>Craniata</taxon>
        <taxon>Vertebrata</taxon>
        <taxon>Euteleostomi</taxon>
        <taxon>Mammalia</taxon>
        <taxon>Eutheria</taxon>
        <taxon>Euarchontoglires</taxon>
        <taxon>Glires</taxon>
        <taxon>Rodentia</taxon>
        <taxon>Sciuromorpha</taxon>
        <taxon>Sciuridae</taxon>
        <taxon>Xerinae</taxon>
        <taxon>Marmotini</taxon>
        <taxon>Marmota</taxon>
    </lineage>
</organism>
<keyword evidence="2" id="KW-1185">Reference proteome</keyword>
<sequence>FRRENQSAEDQNTNPGIDLRHIISLSANKPHEDEECGGKPYEFKQNKKSFISLTNVQRHVSECT</sequence>